<dbReference type="PRINTS" id="PR00463">
    <property type="entry name" value="EP450I"/>
</dbReference>
<dbReference type="InterPro" id="IPR001128">
    <property type="entry name" value="Cyt_P450"/>
</dbReference>
<dbReference type="GO" id="GO:0016705">
    <property type="term" value="F:oxidoreductase activity, acting on paired donors, with incorporation or reduction of molecular oxygen"/>
    <property type="evidence" value="ECO:0007669"/>
    <property type="project" value="InterPro"/>
</dbReference>
<evidence type="ECO:0000256" key="10">
    <source>
        <dbReference type="SAM" id="MobiDB-lite"/>
    </source>
</evidence>
<evidence type="ECO:0000256" key="9">
    <source>
        <dbReference type="RuleBase" id="RU000461"/>
    </source>
</evidence>
<proteinExistence type="inferred from homology"/>
<evidence type="ECO:0000256" key="2">
    <source>
        <dbReference type="ARBA" id="ARBA00010617"/>
    </source>
</evidence>
<dbReference type="PRINTS" id="PR00385">
    <property type="entry name" value="P450"/>
</dbReference>
<evidence type="ECO:0000256" key="8">
    <source>
        <dbReference type="PIRSR" id="PIRSR602401-1"/>
    </source>
</evidence>
<dbReference type="GO" id="GO:0005506">
    <property type="term" value="F:iron ion binding"/>
    <property type="evidence" value="ECO:0007669"/>
    <property type="project" value="InterPro"/>
</dbReference>
<evidence type="ECO:0000313" key="12">
    <source>
        <dbReference type="Proteomes" id="UP000522262"/>
    </source>
</evidence>
<dbReference type="EMBL" id="JAAOAM010000031">
    <property type="protein sequence ID" value="KAF5555899.1"/>
    <property type="molecule type" value="Genomic_DNA"/>
</dbReference>
<dbReference type="InterPro" id="IPR017972">
    <property type="entry name" value="Cyt_P450_CS"/>
</dbReference>
<dbReference type="InterPro" id="IPR050364">
    <property type="entry name" value="Cytochrome_P450_fung"/>
</dbReference>
<dbReference type="PANTHER" id="PTHR46300">
    <property type="entry name" value="P450, PUTATIVE (EUROFUNG)-RELATED-RELATED"/>
    <property type="match status" value="1"/>
</dbReference>
<comment type="caution">
    <text evidence="11">The sequence shown here is derived from an EMBL/GenBank/DDBJ whole genome shotgun (WGS) entry which is preliminary data.</text>
</comment>
<dbReference type="CDD" id="cd11065">
    <property type="entry name" value="CYP64-like"/>
    <property type="match status" value="1"/>
</dbReference>
<reference evidence="11 12" key="1">
    <citation type="submission" date="2020-05" db="EMBL/GenBank/DDBJ databases">
        <title>Identification and distribution of gene clusters putatively required for synthesis of sphingolipid metabolism inhibitors in phylogenetically diverse species of the filamentous fungus Fusarium.</title>
        <authorList>
            <person name="Kim H.-S."/>
            <person name="Busman M."/>
            <person name="Brown D.W."/>
            <person name="Divon H."/>
            <person name="Uhlig S."/>
            <person name="Proctor R.H."/>
        </authorList>
    </citation>
    <scope>NUCLEOTIDE SEQUENCE [LARGE SCALE GENOMIC DNA]</scope>
    <source>
        <strain evidence="11 12">NRRL 53147</strain>
    </source>
</reference>
<name>A0A8H5JI88_9HYPO</name>
<evidence type="ECO:0000256" key="3">
    <source>
        <dbReference type="ARBA" id="ARBA00022617"/>
    </source>
</evidence>
<keyword evidence="4 8" id="KW-0479">Metal-binding</keyword>
<feature type="compositionally biased region" description="Polar residues" evidence="10">
    <location>
        <begin position="567"/>
        <end position="578"/>
    </location>
</feature>
<dbReference type="SUPFAM" id="SSF48264">
    <property type="entry name" value="Cytochrome P450"/>
    <property type="match status" value="1"/>
</dbReference>
<dbReference type="GO" id="GO:0004497">
    <property type="term" value="F:monooxygenase activity"/>
    <property type="evidence" value="ECO:0007669"/>
    <property type="project" value="UniProtKB-KW"/>
</dbReference>
<dbReference type="Pfam" id="PF00067">
    <property type="entry name" value="p450"/>
    <property type="match status" value="1"/>
</dbReference>
<evidence type="ECO:0000256" key="5">
    <source>
        <dbReference type="ARBA" id="ARBA00023002"/>
    </source>
</evidence>
<dbReference type="Proteomes" id="UP000522262">
    <property type="component" value="Unassembled WGS sequence"/>
</dbReference>
<dbReference type="PROSITE" id="PS00086">
    <property type="entry name" value="CYTOCHROME_P450"/>
    <property type="match status" value="1"/>
</dbReference>
<evidence type="ECO:0000313" key="11">
    <source>
        <dbReference type="EMBL" id="KAF5555899.1"/>
    </source>
</evidence>
<comment type="similarity">
    <text evidence="2 9">Belongs to the cytochrome P450 family.</text>
</comment>
<sequence>MGLLLLPAVVLAAVIVYYVLFPKKKSGLDLPPGPKPLPIVGNVFDLPPAGTAEYKHWAKFKDLYGPISSINVLGTPLVVLNDRDALHDLLEKRSTKTSSRPWSPFASELCGYSVFLPVIPYGNKFRYFRKLVHQQMGTKLICSEFRDTQDLESLRFLVRTIERPEEFQKHIKTEASAIILRIIYGYNIEPKKVDPLVSLIEKMMINFSDAFVPLSWAVDIVPSLARLPDWFPGTSFKKTAREWRKTTDQALDTPYNFVMDQMASGTNRASYVSQLMSSKSFKNDNGTGEPTKEDIEAVKATATIMYGGGADTTVSTISSFVLAMIAFPEVQKKAQAEIDSVTGGERLPTFEDQDRMPYINALCKEALRWMPVVPTTTTHVTEEEIEYRGYRIPKGTYLIPSTWWILHNPEIYANPDAFEPERFIAPRDEPDPSDFAFGYGRRICPGRYLAEDSIFMTVARLLAVFNMRKAVDENGKEIDVVIDGTPGLISHPIEYAYSITPRSDKHVEMVRAAERVHPWEENIEDTKNCQDVTDGKDCKAKTTETKDNFITVCPDCESSSDDDMSYNYGSTPVKNPRN</sequence>
<keyword evidence="7 9" id="KW-0503">Monooxygenase</keyword>
<keyword evidence="5 9" id="KW-0560">Oxidoreductase</keyword>
<evidence type="ECO:0000256" key="1">
    <source>
        <dbReference type="ARBA" id="ARBA00001971"/>
    </source>
</evidence>
<feature type="binding site" description="axial binding residue" evidence="8">
    <location>
        <position position="444"/>
    </location>
    <ligand>
        <name>heme</name>
        <dbReference type="ChEBI" id="CHEBI:30413"/>
    </ligand>
    <ligandPart>
        <name>Fe</name>
        <dbReference type="ChEBI" id="CHEBI:18248"/>
    </ligandPart>
</feature>
<evidence type="ECO:0000256" key="7">
    <source>
        <dbReference type="ARBA" id="ARBA00023033"/>
    </source>
</evidence>
<keyword evidence="12" id="KW-1185">Reference proteome</keyword>
<comment type="cofactor">
    <cofactor evidence="1 8">
        <name>heme</name>
        <dbReference type="ChEBI" id="CHEBI:30413"/>
    </cofactor>
</comment>
<dbReference type="InterPro" id="IPR002401">
    <property type="entry name" value="Cyt_P450_E_grp-I"/>
</dbReference>
<evidence type="ECO:0000256" key="4">
    <source>
        <dbReference type="ARBA" id="ARBA00022723"/>
    </source>
</evidence>
<dbReference type="AlphaFoldDB" id="A0A8H5JI88"/>
<evidence type="ECO:0000256" key="6">
    <source>
        <dbReference type="ARBA" id="ARBA00023004"/>
    </source>
</evidence>
<protein>
    <submittedName>
        <fullName evidence="11">Oxidoreductase</fullName>
    </submittedName>
</protein>
<keyword evidence="3 8" id="KW-0349">Heme</keyword>
<dbReference type="Gene3D" id="1.10.630.10">
    <property type="entry name" value="Cytochrome P450"/>
    <property type="match status" value="1"/>
</dbReference>
<accession>A0A8H5JI88</accession>
<feature type="region of interest" description="Disordered" evidence="10">
    <location>
        <begin position="557"/>
        <end position="578"/>
    </location>
</feature>
<gene>
    <name evidence="11" type="ORF">FMEXI_1366</name>
</gene>
<dbReference type="InterPro" id="IPR036396">
    <property type="entry name" value="Cyt_P450_sf"/>
</dbReference>
<organism evidence="11 12">
    <name type="scientific">Fusarium mexicanum</name>
    <dbReference type="NCBI Taxonomy" id="751941"/>
    <lineage>
        <taxon>Eukaryota</taxon>
        <taxon>Fungi</taxon>
        <taxon>Dikarya</taxon>
        <taxon>Ascomycota</taxon>
        <taxon>Pezizomycotina</taxon>
        <taxon>Sordariomycetes</taxon>
        <taxon>Hypocreomycetidae</taxon>
        <taxon>Hypocreales</taxon>
        <taxon>Nectriaceae</taxon>
        <taxon>Fusarium</taxon>
        <taxon>Fusarium fujikuroi species complex</taxon>
    </lineage>
</organism>
<keyword evidence="6 8" id="KW-0408">Iron</keyword>
<dbReference type="GO" id="GO:0020037">
    <property type="term" value="F:heme binding"/>
    <property type="evidence" value="ECO:0007669"/>
    <property type="project" value="InterPro"/>
</dbReference>
<dbReference type="PANTHER" id="PTHR46300:SF7">
    <property type="entry name" value="P450, PUTATIVE (EUROFUNG)-RELATED"/>
    <property type="match status" value="1"/>
</dbReference>